<reference evidence="1" key="2">
    <citation type="journal article" date="2015" name="Fish Shellfish Immunol.">
        <title>Early steps in the European eel (Anguilla anguilla)-Vibrio vulnificus interaction in the gills: Role of the RtxA13 toxin.</title>
        <authorList>
            <person name="Callol A."/>
            <person name="Pajuelo D."/>
            <person name="Ebbesson L."/>
            <person name="Teles M."/>
            <person name="MacKenzie S."/>
            <person name="Amaro C."/>
        </authorList>
    </citation>
    <scope>NUCLEOTIDE SEQUENCE</scope>
</reference>
<dbReference type="EMBL" id="GBXM01041292">
    <property type="protein sequence ID" value="JAH67285.1"/>
    <property type="molecule type" value="Transcribed_RNA"/>
</dbReference>
<reference evidence="1" key="1">
    <citation type="submission" date="2014-11" db="EMBL/GenBank/DDBJ databases">
        <authorList>
            <person name="Amaro Gonzalez C."/>
        </authorList>
    </citation>
    <scope>NUCLEOTIDE SEQUENCE</scope>
</reference>
<evidence type="ECO:0000313" key="1">
    <source>
        <dbReference type="EMBL" id="JAH67285.1"/>
    </source>
</evidence>
<sequence>MLEQHVKEDYVDITYCTKALTCFRHNTDIDLWVIPNESITSKTFGFNEL</sequence>
<organism evidence="1">
    <name type="scientific">Anguilla anguilla</name>
    <name type="common">European freshwater eel</name>
    <name type="synonym">Muraena anguilla</name>
    <dbReference type="NCBI Taxonomy" id="7936"/>
    <lineage>
        <taxon>Eukaryota</taxon>
        <taxon>Metazoa</taxon>
        <taxon>Chordata</taxon>
        <taxon>Craniata</taxon>
        <taxon>Vertebrata</taxon>
        <taxon>Euteleostomi</taxon>
        <taxon>Actinopterygii</taxon>
        <taxon>Neopterygii</taxon>
        <taxon>Teleostei</taxon>
        <taxon>Anguilliformes</taxon>
        <taxon>Anguillidae</taxon>
        <taxon>Anguilla</taxon>
    </lineage>
</organism>
<name>A0A0E9UQ10_ANGAN</name>
<accession>A0A0E9UQ10</accession>
<dbReference type="AlphaFoldDB" id="A0A0E9UQ10"/>
<protein>
    <submittedName>
        <fullName evidence="1">Uncharacterized protein</fullName>
    </submittedName>
</protein>
<proteinExistence type="predicted"/>